<dbReference type="EMBL" id="LGRV01000002">
    <property type="protein sequence ID" value="KOS70340.1"/>
    <property type="molecule type" value="Genomic_DNA"/>
</dbReference>
<evidence type="ECO:0008006" key="3">
    <source>
        <dbReference type="Google" id="ProtNLM"/>
    </source>
</evidence>
<keyword evidence="2" id="KW-1185">Reference proteome</keyword>
<comment type="caution">
    <text evidence="1">The sequence shown here is derived from an EMBL/GenBank/DDBJ whole genome shotgun (WGS) entry which is preliminary data.</text>
</comment>
<evidence type="ECO:0000313" key="2">
    <source>
        <dbReference type="Proteomes" id="UP000050668"/>
    </source>
</evidence>
<accession>A0ABR5K5J1</accession>
<name>A0ABR5K5J1_9BACI</name>
<gene>
    <name evidence="1" type="ORF">AEA09_02275</name>
</gene>
<evidence type="ECO:0000313" key="1">
    <source>
        <dbReference type="EMBL" id="KOS70340.1"/>
    </source>
</evidence>
<organism evidence="1 2">
    <name type="scientific">Lysinibacillus contaminans</name>
    <dbReference type="NCBI Taxonomy" id="1293441"/>
    <lineage>
        <taxon>Bacteria</taxon>
        <taxon>Bacillati</taxon>
        <taxon>Bacillota</taxon>
        <taxon>Bacilli</taxon>
        <taxon>Bacillales</taxon>
        <taxon>Bacillaceae</taxon>
        <taxon>Lysinibacillus</taxon>
    </lineage>
</organism>
<protein>
    <recommendedName>
        <fullName evidence="3">XRE family transcriptional regulator</fullName>
    </recommendedName>
</protein>
<sequence>MTYFHTLVIMKYHICLTSELKINWNYAKIAADLAMISSVTLPEMYEAMVNFTNNQPESIMFHLLNVLNRNKPFRFFKDKINELDIESH</sequence>
<dbReference type="Proteomes" id="UP000050668">
    <property type="component" value="Unassembled WGS sequence"/>
</dbReference>
<proteinExistence type="predicted"/>
<reference evidence="2" key="1">
    <citation type="submission" date="2015-07" db="EMBL/GenBank/DDBJ databases">
        <title>Fjat-14205 dsm 2895.</title>
        <authorList>
            <person name="Liu B."/>
            <person name="Wang J."/>
            <person name="Zhu Y."/>
            <person name="Liu G."/>
            <person name="Chen Q."/>
            <person name="Chen Z."/>
            <person name="Lan J."/>
            <person name="Che J."/>
            <person name="Ge C."/>
            <person name="Shi H."/>
            <person name="Pan Z."/>
            <person name="Liu X."/>
        </authorList>
    </citation>
    <scope>NUCLEOTIDE SEQUENCE [LARGE SCALE GENOMIC DNA]</scope>
    <source>
        <strain evidence="2">DSM 25560</strain>
    </source>
</reference>